<keyword evidence="2" id="KW-1185">Reference proteome</keyword>
<feature type="non-terminal residue" evidence="1">
    <location>
        <position position="1"/>
    </location>
</feature>
<dbReference type="EMBL" id="JASCZI010009155">
    <property type="protein sequence ID" value="MED6117819.1"/>
    <property type="molecule type" value="Genomic_DNA"/>
</dbReference>
<protein>
    <submittedName>
        <fullName evidence="1">Uncharacterized protein</fullName>
    </submittedName>
</protein>
<name>A0ABU6R0D6_9FABA</name>
<evidence type="ECO:0000313" key="1">
    <source>
        <dbReference type="EMBL" id="MED6117819.1"/>
    </source>
</evidence>
<gene>
    <name evidence="1" type="ORF">PIB30_113416</name>
</gene>
<sequence>KNKMKIWIHAQDMKVWKVVEQGDHIPMKKSTTKVGETSKVIEIPKDESEFDDDDLKKISLNKAINFIHCALNEDLHMRNRKGNMG</sequence>
<dbReference type="Proteomes" id="UP001341840">
    <property type="component" value="Unassembled WGS sequence"/>
</dbReference>
<organism evidence="1 2">
    <name type="scientific">Stylosanthes scabra</name>
    <dbReference type="NCBI Taxonomy" id="79078"/>
    <lineage>
        <taxon>Eukaryota</taxon>
        <taxon>Viridiplantae</taxon>
        <taxon>Streptophyta</taxon>
        <taxon>Embryophyta</taxon>
        <taxon>Tracheophyta</taxon>
        <taxon>Spermatophyta</taxon>
        <taxon>Magnoliopsida</taxon>
        <taxon>eudicotyledons</taxon>
        <taxon>Gunneridae</taxon>
        <taxon>Pentapetalae</taxon>
        <taxon>rosids</taxon>
        <taxon>fabids</taxon>
        <taxon>Fabales</taxon>
        <taxon>Fabaceae</taxon>
        <taxon>Papilionoideae</taxon>
        <taxon>50 kb inversion clade</taxon>
        <taxon>dalbergioids sensu lato</taxon>
        <taxon>Dalbergieae</taxon>
        <taxon>Pterocarpus clade</taxon>
        <taxon>Stylosanthes</taxon>
    </lineage>
</organism>
<evidence type="ECO:0000313" key="2">
    <source>
        <dbReference type="Proteomes" id="UP001341840"/>
    </source>
</evidence>
<reference evidence="1 2" key="1">
    <citation type="journal article" date="2023" name="Plants (Basel)">
        <title>Bridging the Gap: Combining Genomics and Transcriptomics Approaches to Understand Stylosanthes scabra, an Orphan Legume from the Brazilian Caatinga.</title>
        <authorList>
            <person name="Ferreira-Neto J.R.C."/>
            <person name="da Silva M.D."/>
            <person name="Binneck E."/>
            <person name="de Melo N.F."/>
            <person name="da Silva R.H."/>
            <person name="de Melo A.L.T.M."/>
            <person name="Pandolfi V."/>
            <person name="Bustamante F.O."/>
            <person name="Brasileiro-Vidal A.C."/>
            <person name="Benko-Iseppon A.M."/>
        </authorList>
    </citation>
    <scope>NUCLEOTIDE SEQUENCE [LARGE SCALE GENOMIC DNA]</scope>
    <source>
        <tissue evidence="1">Leaves</tissue>
    </source>
</reference>
<proteinExistence type="predicted"/>
<accession>A0ABU6R0D6</accession>
<comment type="caution">
    <text evidence="1">The sequence shown here is derived from an EMBL/GenBank/DDBJ whole genome shotgun (WGS) entry which is preliminary data.</text>
</comment>